<evidence type="ECO:0000313" key="3">
    <source>
        <dbReference type="Proteomes" id="UP000219042"/>
    </source>
</evidence>
<dbReference type="RefSeq" id="WP_141398105.1">
    <property type="nucleotide sequence ID" value="NZ_BAABHT010000020.1"/>
</dbReference>
<accession>A0A240E4I8</accession>
<organism evidence="2 3">
    <name type="scientific">Acinetobacter puyangensis</name>
    <dbReference type="NCBI Taxonomy" id="1096779"/>
    <lineage>
        <taxon>Bacteria</taxon>
        <taxon>Pseudomonadati</taxon>
        <taxon>Pseudomonadota</taxon>
        <taxon>Gammaproteobacteria</taxon>
        <taxon>Moraxellales</taxon>
        <taxon>Moraxellaceae</taxon>
        <taxon>Acinetobacter</taxon>
    </lineage>
</organism>
<dbReference type="EMBL" id="OANT01000001">
    <property type="protein sequence ID" value="SNX43502.1"/>
    <property type="molecule type" value="Genomic_DNA"/>
</dbReference>
<sequence length="105" mass="11724">MRKDDLNDKIIDALNQKADNFPKRHAVISGVFARIEEKRHQKYNRWGVGLAFAAAITGLSIVPSTLMPNYDDQPKMVVNTPKLTPQLADDLEMLLVLGEDIPHGS</sequence>
<keyword evidence="3" id="KW-1185">Reference proteome</keyword>
<proteinExistence type="predicted"/>
<evidence type="ECO:0000256" key="1">
    <source>
        <dbReference type="SAM" id="Phobius"/>
    </source>
</evidence>
<dbReference type="AlphaFoldDB" id="A0A240E4I8"/>
<dbReference type="Proteomes" id="UP000219042">
    <property type="component" value="Unassembled WGS sequence"/>
</dbReference>
<keyword evidence="1" id="KW-0812">Transmembrane</keyword>
<gene>
    <name evidence="2" type="ORF">SAMN05421731_101544</name>
</gene>
<feature type="transmembrane region" description="Helical" evidence="1">
    <location>
        <begin position="46"/>
        <end position="66"/>
    </location>
</feature>
<dbReference type="OrthoDB" id="6707299at2"/>
<reference evidence="3" key="1">
    <citation type="submission" date="2016-09" db="EMBL/GenBank/DDBJ databases">
        <authorList>
            <person name="Varghese N."/>
            <person name="Submissions S."/>
        </authorList>
    </citation>
    <scope>NUCLEOTIDE SEQUENCE [LARGE SCALE GENOMIC DNA]</scope>
    <source>
        <strain evidence="3">ANC 4466</strain>
    </source>
</reference>
<name>A0A240E4I8_9GAMM</name>
<evidence type="ECO:0000313" key="2">
    <source>
        <dbReference type="EMBL" id="SNX43502.1"/>
    </source>
</evidence>
<keyword evidence="1" id="KW-0472">Membrane</keyword>
<keyword evidence="1" id="KW-1133">Transmembrane helix</keyword>
<protein>
    <submittedName>
        <fullName evidence="2">Uncharacterized protein</fullName>
    </submittedName>
</protein>